<dbReference type="EMBL" id="JALJZU010000002">
    <property type="protein sequence ID" value="MCP2007442.1"/>
    <property type="molecule type" value="Genomic_DNA"/>
</dbReference>
<name>A0AA41H7X8_9BURK</name>
<reference evidence="2" key="2">
    <citation type="submission" date="2022-03" db="EMBL/GenBank/DDBJ databases">
        <title>Genome Encyclopedia of Bacteria and Archaea VI: Functional Genomics of Type Strains.</title>
        <authorList>
            <person name="Whitman W."/>
        </authorList>
    </citation>
    <scope>NUCLEOTIDE SEQUENCE</scope>
    <source>
        <strain evidence="2">HSC-15S17</strain>
    </source>
</reference>
<sequence>MFDFFALSRFRGLAFGNRPPIGAYVSDDGLAFGVLTRCDRSGFFGVECMRRRTDNVWALTKSDIRLMHHAEAMEMLKRELAPNQSPLPVPSGEPVRPNLAKLGRSGACEAFRLLSSRSHHPAAWALNQLYLAFPRPDNNWASDCQTSNFHTRLWEAYLLACFREQGCMVKQDVVSPDFWIERKNGMGAWIEAVTANDIPYEHVSHGPHGLPKEPPDAVERQTGPAAVRFAKTIRSKLQKNYTDMDHVRGKPFAIGIADFHAHGSMMWTRAKRC</sequence>
<dbReference type="Proteomes" id="UP001155901">
    <property type="component" value="Unassembled WGS sequence"/>
</dbReference>
<proteinExistence type="predicted"/>
<dbReference type="RefSeq" id="WP_217944580.1">
    <property type="nucleotide sequence ID" value="NZ_JAHTGR010000013.1"/>
</dbReference>
<evidence type="ECO:0000313" key="4">
    <source>
        <dbReference type="Proteomes" id="UP001162889"/>
    </source>
</evidence>
<dbReference type="EMBL" id="JAHTGR010000013">
    <property type="protein sequence ID" value="MBV6323752.1"/>
    <property type="molecule type" value="Genomic_DNA"/>
</dbReference>
<comment type="caution">
    <text evidence="1">The sequence shown here is derived from an EMBL/GenBank/DDBJ whole genome shotgun (WGS) entry which is preliminary data.</text>
</comment>
<dbReference type="Proteomes" id="UP001162889">
    <property type="component" value="Unassembled WGS sequence"/>
</dbReference>
<evidence type="ECO:0000313" key="2">
    <source>
        <dbReference type="EMBL" id="MCP2007442.1"/>
    </source>
</evidence>
<protein>
    <submittedName>
        <fullName evidence="1">Uncharacterized protein</fullName>
    </submittedName>
</protein>
<organism evidence="1 3">
    <name type="scientific">Duganella violaceipulchra</name>
    <dbReference type="NCBI Taxonomy" id="2849652"/>
    <lineage>
        <taxon>Bacteria</taxon>
        <taxon>Pseudomonadati</taxon>
        <taxon>Pseudomonadota</taxon>
        <taxon>Betaproteobacteria</taxon>
        <taxon>Burkholderiales</taxon>
        <taxon>Oxalobacteraceae</taxon>
        <taxon>Telluria group</taxon>
        <taxon>Duganella</taxon>
    </lineage>
</organism>
<gene>
    <name evidence="1" type="ORF">KVP70_22715</name>
    <name evidence="2" type="ORF">L1274_001135</name>
</gene>
<accession>A0AA41H7X8</accession>
<dbReference type="AlphaFoldDB" id="A0AA41H7X8"/>
<evidence type="ECO:0000313" key="1">
    <source>
        <dbReference type="EMBL" id="MBV6323752.1"/>
    </source>
</evidence>
<evidence type="ECO:0000313" key="3">
    <source>
        <dbReference type="Proteomes" id="UP001155901"/>
    </source>
</evidence>
<keyword evidence="4" id="KW-1185">Reference proteome</keyword>
<reference evidence="1" key="1">
    <citation type="submission" date="2021-07" db="EMBL/GenBank/DDBJ databases">
        <title>Characterization of violacein-producing bacteria and related species.</title>
        <authorList>
            <person name="Wilson H.S."/>
            <person name="De Leon M.E."/>
        </authorList>
    </citation>
    <scope>NUCLEOTIDE SEQUENCE</scope>
    <source>
        <strain evidence="1">HSC-15S17</strain>
    </source>
</reference>